<accession>A0A2W4WKQ7</accession>
<organism evidence="2 3">
    <name type="scientific">Leptolyngbya foveolarum</name>
    <dbReference type="NCBI Taxonomy" id="47253"/>
    <lineage>
        <taxon>Bacteria</taxon>
        <taxon>Bacillati</taxon>
        <taxon>Cyanobacteriota</taxon>
        <taxon>Cyanophyceae</taxon>
        <taxon>Leptolyngbyales</taxon>
        <taxon>Leptolyngbyaceae</taxon>
        <taxon>Leptolyngbya group</taxon>
        <taxon>Leptolyngbya</taxon>
    </lineage>
</organism>
<evidence type="ECO:0000313" key="2">
    <source>
        <dbReference type="EMBL" id="PZO22975.1"/>
    </source>
</evidence>
<evidence type="ECO:0000256" key="1">
    <source>
        <dbReference type="SAM" id="Phobius"/>
    </source>
</evidence>
<evidence type="ECO:0000313" key="3">
    <source>
        <dbReference type="Proteomes" id="UP000249354"/>
    </source>
</evidence>
<keyword evidence="1" id="KW-0472">Membrane</keyword>
<sequence>MPTVFTLKPKLKPVTCLVLDLIPQCEKEQMNRYQKSFISQVGRTANADGLTLIECLVAIAMIGVTTGVMAPVMVFSMATRVQSQRAEQALQVAKAEVDQVRLSIERGSYASLIATYPVTSTAITATPAPNSTAVSLDSTMTTDVAKLINIDDDAEYEFAAQIFRTQGSSSSPTKAAFELGVRVYDLAAVQRAQAQGIALRADSTARLNFTSGDGQRGSRPLAVIYTSIFKGDKDGALCEYWKYVSKPTDSTAGIEDCL</sequence>
<proteinExistence type="predicted"/>
<dbReference type="InterPro" id="IPR012902">
    <property type="entry name" value="N_methyl_site"/>
</dbReference>
<dbReference type="AlphaFoldDB" id="A0A2W4WKQ7"/>
<dbReference type="NCBIfam" id="TIGR02532">
    <property type="entry name" value="IV_pilin_GFxxxE"/>
    <property type="match status" value="1"/>
</dbReference>
<name>A0A2W4WKQ7_9CYAN</name>
<dbReference type="Proteomes" id="UP000249354">
    <property type="component" value="Unassembled WGS sequence"/>
</dbReference>
<protein>
    <recommendedName>
        <fullName evidence="4">Prepilin-type cleavage/methylation domain-containing protein</fullName>
    </recommendedName>
</protein>
<comment type="caution">
    <text evidence="2">The sequence shown here is derived from an EMBL/GenBank/DDBJ whole genome shotgun (WGS) entry which is preliminary data.</text>
</comment>
<keyword evidence="1" id="KW-0812">Transmembrane</keyword>
<dbReference type="EMBL" id="QBMC01000005">
    <property type="protein sequence ID" value="PZO22975.1"/>
    <property type="molecule type" value="Genomic_DNA"/>
</dbReference>
<reference evidence="2 3" key="2">
    <citation type="submission" date="2018-06" db="EMBL/GenBank/DDBJ databases">
        <title>Metagenomic assembly of (sub)arctic Cyanobacteria and their associated microbiome from non-axenic cultures.</title>
        <authorList>
            <person name="Baurain D."/>
        </authorList>
    </citation>
    <scope>NUCLEOTIDE SEQUENCE [LARGE SCALE GENOMIC DNA]</scope>
    <source>
        <strain evidence="2">ULC129bin1</strain>
    </source>
</reference>
<dbReference type="SUPFAM" id="SSF54523">
    <property type="entry name" value="Pili subunits"/>
    <property type="match status" value="1"/>
</dbReference>
<evidence type="ECO:0008006" key="4">
    <source>
        <dbReference type="Google" id="ProtNLM"/>
    </source>
</evidence>
<dbReference type="InterPro" id="IPR045584">
    <property type="entry name" value="Pilin-like"/>
</dbReference>
<gene>
    <name evidence="2" type="ORF">DCF25_01630</name>
</gene>
<reference evidence="3" key="1">
    <citation type="submission" date="2018-04" db="EMBL/GenBank/DDBJ databases">
        <authorList>
            <person name="Cornet L."/>
        </authorList>
    </citation>
    <scope>NUCLEOTIDE SEQUENCE [LARGE SCALE GENOMIC DNA]</scope>
</reference>
<keyword evidence="1" id="KW-1133">Transmembrane helix</keyword>
<feature type="transmembrane region" description="Helical" evidence="1">
    <location>
        <begin position="50"/>
        <end position="75"/>
    </location>
</feature>